<evidence type="ECO:0000256" key="1">
    <source>
        <dbReference type="SAM" id="MobiDB-lite"/>
    </source>
</evidence>
<reference evidence="5" key="1">
    <citation type="journal article" date="2019" name="Int. J. Syst. Evol. Microbiol.">
        <title>The Global Catalogue of Microorganisms (GCM) 10K type strain sequencing project: providing services to taxonomists for standard genome sequencing and annotation.</title>
        <authorList>
            <consortium name="The Broad Institute Genomics Platform"/>
            <consortium name="The Broad Institute Genome Sequencing Center for Infectious Disease"/>
            <person name="Wu L."/>
            <person name="Ma J."/>
        </authorList>
    </citation>
    <scope>NUCLEOTIDE SEQUENCE [LARGE SCALE GENOMIC DNA]</scope>
    <source>
        <strain evidence="5">VKM B-3226</strain>
    </source>
</reference>
<sequence length="135" mass="14850">MRRMLMLLMLGTGLAAGTAALADDDCDRPMRDWQPREAVARKARDIGVTVRRIRTDDGCYKVYGRAADGRAVEIEMDPVTLEILETEYRHDKDRRHPDSDEDDRPRGEDGGGPVPAPPAAQPANPLIGPATGRTN</sequence>
<feature type="compositionally biased region" description="Basic and acidic residues" evidence="1">
    <location>
        <begin position="86"/>
        <end position="109"/>
    </location>
</feature>
<keyword evidence="5" id="KW-1185">Reference proteome</keyword>
<feature type="region of interest" description="Disordered" evidence="1">
    <location>
        <begin position="86"/>
        <end position="135"/>
    </location>
</feature>
<organism evidence="4 5">
    <name type="scientific">Paracoccus simplex</name>
    <dbReference type="NCBI Taxonomy" id="2086346"/>
    <lineage>
        <taxon>Bacteria</taxon>
        <taxon>Pseudomonadati</taxon>
        <taxon>Pseudomonadota</taxon>
        <taxon>Alphaproteobacteria</taxon>
        <taxon>Rhodobacterales</taxon>
        <taxon>Paracoccaceae</taxon>
        <taxon>Paracoccus</taxon>
    </lineage>
</organism>
<evidence type="ECO:0000259" key="3">
    <source>
        <dbReference type="Pfam" id="PF13670"/>
    </source>
</evidence>
<dbReference type="EMBL" id="JBHRXE010000033">
    <property type="protein sequence ID" value="MFC3570155.1"/>
    <property type="molecule type" value="Genomic_DNA"/>
</dbReference>
<feature type="chain" id="PRO_5045455734" evidence="2">
    <location>
        <begin position="23"/>
        <end position="135"/>
    </location>
</feature>
<dbReference type="InterPro" id="IPR025711">
    <property type="entry name" value="PepSY"/>
</dbReference>
<name>A0ABV7RZ37_9RHOB</name>
<comment type="caution">
    <text evidence="4">The sequence shown here is derived from an EMBL/GenBank/DDBJ whole genome shotgun (WGS) entry which is preliminary data.</text>
</comment>
<feature type="signal peptide" evidence="2">
    <location>
        <begin position="1"/>
        <end position="22"/>
    </location>
</feature>
<dbReference type="RefSeq" id="WP_354670387.1">
    <property type="nucleotide sequence ID" value="NZ_JBHRXE010000033.1"/>
</dbReference>
<evidence type="ECO:0000256" key="2">
    <source>
        <dbReference type="SAM" id="SignalP"/>
    </source>
</evidence>
<keyword evidence="2" id="KW-0732">Signal</keyword>
<proteinExistence type="predicted"/>
<dbReference type="Pfam" id="PF13670">
    <property type="entry name" value="PepSY_2"/>
    <property type="match status" value="1"/>
</dbReference>
<accession>A0ABV7RZ37</accession>
<dbReference type="Proteomes" id="UP001595596">
    <property type="component" value="Unassembled WGS sequence"/>
</dbReference>
<feature type="domain" description="PepSY" evidence="3">
    <location>
        <begin position="14"/>
        <end position="86"/>
    </location>
</feature>
<gene>
    <name evidence="4" type="ORF">ACFOMP_11895</name>
</gene>
<protein>
    <submittedName>
        <fullName evidence="4">PepSY domain-containing protein</fullName>
    </submittedName>
</protein>
<evidence type="ECO:0000313" key="5">
    <source>
        <dbReference type="Proteomes" id="UP001595596"/>
    </source>
</evidence>
<evidence type="ECO:0000313" key="4">
    <source>
        <dbReference type="EMBL" id="MFC3570155.1"/>
    </source>
</evidence>